<accession>A0ABW9RY87</accession>
<sequence>MSVYLGEFIGTMLLIILGGGVVAGVVLKGTISEGAGWLVIVVAWGLAVAFAIYAVGNISAAHINPAVTIGLAFIGEFPWSKVPGYVLSQILGAFTGGVIVWLHYLPHWDKTEDKAAKLGVFCTAPAIRSYAANFVSEMIATMILVMGILFVGANKFTEGLNPLVIGGLVMVIGLGLGGTTGFAINPARDLGPRLAHFFLPIRGKGTSDWAYAWVPVIAPVLGGILGAVLYRILFDQQMKPAYFVIIGLAVLSAVYAIVQDQKKKVKMQK</sequence>
<reference evidence="9 10" key="1">
    <citation type="submission" date="2019-02" db="EMBL/GenBank/DDBJ databases">
        <authorList>
            <person name="Goldberg S.R."/>
            <person name="Haltli B.A."/>
            <person name="Correa H."/>
            <person name="Russell K.G."/>
        </authorList>
    </citation>
    <scope>NUCLEOTIDE SEQUENCE [LARGE SCALE GENOMIC DNA]</scope>
    <source>
        <strain evidence="9 10">JCM 16186</strain>
    </source>
</reference>
<evidence type="ECO:0000256" key="6">
    <source>
        <dbReference type="ARBA" id="ARBA00023136"/>
    </source>
</evidence>
<evidence type="ECO:0000256" key="1">
    <source>
        <dbReference type="ARBA" id="ARBA00004141"/>
    </source>
</evidence>
<protein>
    <submittedName>
        <fullName evidence="9">Aquaporin family protein</fullName>
    </submittedName>
</protein>
<dbReference type="SUPFAM" id="SSF81338">
    <property type="entry name" value="Aquaporin-like"/>
    <property type="match status" value="1"/>
</dbReference>
<feature type="transmembrane region" description="Helical" evidence="8">
    <location>
        <begin position="86"/>
        <end position="104"/>
    </location>
</feature>
<keyword evidence="10" id="KW-1185">Reference proteome</keyword>
<feature type="transmembrane region" description="Helical" evidence="8">
    <location>
        <begin position="130"/>
        <end position="151"/>
    </location>
</feature>
<keyword evidence="4 7" id="KW-0812">Transmembrane</keyword>
<keyword evidence="3 7" id="KW-0813">Transport</keyword>
<evidence type="ECO:0000256" key="5">
    <source>
        <dbReference type="ARBA" id="ARBA00022989"/>
    </source>
</evidence>
<dbReference type="PRINTS" id="PR00783">
    <property type="entry name" value="MINTRINSICP"/>
</dbReference>
<feature type="transmembrane region" description="Helical" evidence="8">
    <location>
        <begin position="6"/>
        <end position="27"/>
    </location>
</feature>
<gene>
    <name evidence="9" type="ORF">E1163_28155</name>
</gene>
<dbReference type="PANTHER" id="PTHR43829">
    <property type="entry name" value="AQUAPORIN OR AQUAGLYCEROPORIN RELATED"/>
    <property type="match status" value="1"/>
</dbReference>
<organism evidence="9 10">
    <name type="scientific">Fulvivirga kasyanovii</name>
    <dbReference type="NCBI Taxonomy" id="396812"/>
    <lineage>
        <taxon>Bacteria</taxon>
        <taxon>Pseudomonadati</taxon>
        <taxon>Bacteroidota</taxon>
        <taxon>Cytophagia</taxon>
        <taxon>Cytophagales</taxon>
        <taxon>Fulvivirgaceae</taxon>
        <taxon>Fulvivirga</taxon>
    </lineage>
</organism>
<keyword evidence="6 8" id="KW-0472">Membrane</keyword>
<evidence type="ECO:0000313" key="10">
    <source>
        <dbReference type="Proteomes" id="UP000798808"/>
    </source>
</evidence>
<dbReference type="InterPro" id="IPR022357">
    <property type="entry name" value="MIP_CS"/>
</dbReference>
<dbReference type="InterPro" id="IPR050363">
    <property type="entry name" value="MIP/Aquaporin"/>
</dbReference>
<comment type="caution">
    <text evidence="9">The sequence shown here is derived from an EMBL/GenBank/DDBJ whole genome shotgun (WGS) entry which is preliminary data.</text>
</comment>
<dbReference type="InterPro" id="IPR000425">
    <property type="entry name" value="MIP"/>
</dbReference>
<proteinExistence type="inferred from homology"/>
<evidence type="ECO:0000256" key="2">
    <source>
        <dbReference type="ARBA" id="ARBA00006175"/>
    </source>
</evidence>
<feature type="transmembrane region" description="Helical" evidence="8">
    <location>
        <begin position="240"/>
        <end position="258"/>
    </location>
</feature>
<evidence type="ECO:0000256" key="4">
    <source>
        <dbReference type="ARBA" id="ARBA00022692"/>
    </source>
</evidence>
<dbReference type="RefSeq" id="WP_155176802.1">
    <property type="nucleotide sequence ID" value="NZ_BAAAFL010000053.1"/>
</dbReference>
<dbReference type="EMBL" id="SMLW01000674">
    <property type="protein sequence ID" value="MTI28866.1"/>
    <property type="molecule type" value="Genomic_DNA"/>
</dbReference>
<dbReference type="PANTHER" id="PTHR43829:SF9">
    <property type="entry name" value="AQUAPORIN-9"/>
    <property type="match status" value="1"/>
</dbReference>
<keyword evidence="5 8" id="KW-1133">Transmembrane helix</keyword>
<evidence type="ECO:0000256" key="3">
    <source>
        <dbReference type="ARBA" id="ARBA00022448"/>
    </source>
</evidence>
<feature type="transmembrane region" description="Helical" evidence="8">
    <location>
        <begin position="210"/>
        <end position="233"/>
    </location>
</feature>
<dbReference type="Proteomes" id="UP000798808">
    <property type="component" value="Unassembled WGS sequence"/>
</dbReference>
<dbReference type="Pfam" id="PF00230">
    <property type="entry name" value="MIP"/>
    <property type="match status" value="1"/>
</dbReference>
<evidence type="ECO:0000256" key="7">
    <source>
        <dbReference type="RuleBase" id="RU000477"/>
    </source>
</evidence>
<comment type="similarity">
    <text evidence="2 7">Belongs to the MIP/aquaporin (TC 1.A.8) family.</text>
</comment>
<dbReference type="PROSITE" id="PS00221">
    <property type="entry name" value="MIP"/>
    <property type="match status" value="1"/>
</dbReference>
<dbReference type="NCBIfam" id="TIGR00861">
    <property type="entry name" value="MIP"/>
    <property type="match status" value="1"/>
</dbReference>
<evidence type="ECO:0000256" key="8">
    <source>
        <dbReference type="SAM" id="Phobius"/>
    </source>
</evidence>
<dbReference type="Gene3D" id="1.20.1080.10">
    <property type="entry name" value="Glycerol uptake facilitator protein"/>
    <property type="match status" value="1"/>
</dbReference>
<evidence type="ECO:0000313" key="9">
    <source>
        <dbReference type="EMBL" id="MTI28866.1"/>
    </source>
</evidence>
<feature type="transmembrane region" description="Helical" evidence="8">
    <location>
        <begin position="163"/>
        <end position="184"/>
    </location>
</feature>
<dbReference type="InterPro" id="IPR023271">
    <property type="entry name" value="Aquaporin-like"/>
</dbReference>
<name>A0ABW9RY87_9BACT</name>
<comment type="subcellular location">
    <subcellularLocation>
        <location evidence="1">Membrane</location>
        <topology evidence="1">Multi-pass membrane protein</topology>
    </subcellularLocation>
</comment>
<feature type="transmembrane region" description="Helical" evidence="8">
    <location>
        <begin position="34"/>
        <end position="55"/>
    </location>
</feature>